<keyword evidence="2 5" id="KW-0418">Kinase</keyword>
<accession>A0A484PN67</accession>
<dbReference type="InterPro" id="IPR005467">
    <property type="entry name" value="His_kinase_dom"/>
</dbReference>
<evidence type="ECO:0000259" key="4">
    <source>
        <dbReference type="PROSITE" id="PS50109"/>
    </source>
</evidence>
<dbReference type="SUPFAM" id="SSF49785">
    <property type="entry name" value="Galactose-binding domain-like"/>
    <property type="match status" value="1"/>
</dbReference>
<evidence type="ECO:0000256" key="1">
    <source>
        <dbReference type="ARBA" id="ARBA00022679"/>
    </source>
</evidence>
<feature type="transmembrane region" description="Helical" evidence="3">
    <location>
        <begin position="210"/>
        <end position="229"/>
    </location>
</feature>
<proteinExistence type="predicted"/>
<keyword evidence="1" id="KW-0808">Transferase</keyword>
<dbReference type="AlphaFoldDB" id="A0A484PN67"/>
<dbReference type="GO" id="GO:0000160">
    <property type="term" value="P:phosphorelay signal transduction system"/>
    <property type="evidence" value="ECO:0007669"/>
    <property type="project" value="UniProtKB-KW"/>
</dbReference>
<feature type="transmembrane region" description="Helical" evidence="3">
    <location>
        <begin position="271"/>
        <end position="291"/>
    </location>
</feature>
<feature type="domain" description="Histidine kinase" evidence="4">
    <location>
        <begin position="400"/>
        <end position="590"/>
    </location>
</feature>
<name>A0A484PN67_9ZZZZ</name>
<feature type="transmembrane region" description="Helical" evidence="3">
    <location>
        <begin position="357"/>
        <end position="376"/>
    </location>
</feature>
<evidence type="ECO:0000313" key="6">
    <source>
        <dbReference type="EMBL" id="VFR36712.1"/>
    </source>
</evidence>
<keyword evidence="3" id="KW-0472">Membrane</keyword>
<keyword evidence="3" id="KW-0812">Transmembrane</keyword>
<dbReference type="Gene3D" id="3.30.565.10">
    <property type="entry name" value="Histidine kinase-like ATPase, C-terminal domain"/>
    <property type="match status" value="1"/>
</dbReference>
<feature type="transmembrane region" description="Helical" evidence="3">
    <location>
        <begin position="328"/>
        <end position="351"/>
    </location>
</feature>
<dbReference type="SUPFAM" id="SSF55874">
    <property type="entry name" value="ATPase domain of HSP90 chaperone/DNA topoisomerase II/histidine kinase"/>
    <property type="match status" value="1"/>
</dbReference>
<dbReference type="PANTHER" id="PTHR24421">
    <property type="entry name" value="NITRATE/NITRITE SENSOR PROTEIN NARX-RELATED"/>
    <property type="match status" value="1"/>
</dbReference>
<evidence type="ECO:0000256" key="2">
    <source>
        <dbReference type="ARBA" id="ARBA00022777"/>
    </source>
</evidence>
<feature type="transmembrane region" description="Helical" evidence="3">
    <location>
        <begin position="241"/>
        <end position="259"/>
    </location>
</feature>
<keyword evidence="3" id="KW-1133">Transmembrane helix</keyword>
<dbReference type="InterPro" id="IPR036890">
    <property type="entry name" value="HATPase_C_sf"/>
</dbReference>
<dbReference type="SMART" id="SM00387">
    <property type="entry name" value="HATPase_c"/>
    <property type="match status" value="1"/>
</dbReference>
<dbReference type="InterPro" id="IPR003594">
    <property type="entry name" value="HATPase_dom"/>
</dbReference>
<dbReference type="Gene3D" id="2.60.120.260">
    <property type="entry name" value="Galactose-binding domain-like"/>
    <property type="match status" value="1"/>
</dbReference>
<evidence type="ECO:0000256" key="3">
    <source>
        <dbReference type="SAM" id="Phobius"/>
    </source>
</evidence>
<dbReference type="InterPro" id="IPR008979">
    <property type="entry name" value="Galactose-bd-like_sf"/>
</dbReference>
<feature type="transmembrane region" description="Helical" evidence="3">
    <location>
        <begin position="297"/>
        <end position="316"/>
    </location>
</feature>
<reference evidence="5" key="1">
    <citation type="submission" date="2019-03" db="EMBL/GenBank/DDBJ databases">
        <authorList>
            <person name="Danneels B."/>
        </authorList>
    </citation>
    <scope>NUCLEOTIDE SEQUENCE</scope>
</reference>
<dbReference type="GO" id="GO:0016301">
    <property type="term" value="F:kinase activity"/>
    <property type="evidence" value="ECO:0007669"/>
    <property type="project" value="UniProtKB-KW"/>
</dbReference>
<dbReference type="Pfam" id="PF02518">
    <property type="entry name" value="HATPase_c"/>
    <property type="match status" value="1"/>
</dbReference>
<organism evidence="5">
    <name type="scientific">plant metagenome</name>
    <dbReference type="NCBI Taxonomy" id="1297885"/>
    <lineage>
        <taxon>unclassified sequences</taxon>
        <taxon>metagenomes</taxon>
        <taxon>organismal metagenomes</taxon>
    </lineage>
</organism>
<dbReference type="InterPro" id="IPR050482">
    <property type="entry name" value="Sensor_HK_TwoCompSys"/>
</dbReference>
<dbReference type="PROSITE" id="PS50109">
    <property type="entry name" value="HIS_KIN"/>
    <property type="match status" value="1"/>
</dbReference>
<dbReference type="EMBL" id="CAADIB010000016">
    <property type="protein sequence ID" value="VFR36712.1"/>
    <property type="molecule type" value="Genomic_DNA"/>
</dbReference>
<evidence type="ECO:0000313" key="5">
    <source>
        <dbReference type="EMBL" id="VFR26701.1"/>
    </source>
</evidence>
<dbReference type="EMBL" id="CAADHZ010000018">
    <property type="protein sequence ID" value="VFR26701.1"/>
    <property type="molecule type" value="Genomic_DNA"/>
</dbReference>
<dbReference type="CDD" id="cd16917">
    <property type="entry name" value="HATPase_UhpB-NarQ-NarX-like"/>
    <property type="match status" value="1"/>
</dbReference>
<sequence length="593" mass="64709">MRTLAIALALLLAEMVFLVWDPVLPPESVPGVLTLTQGEFVRSDAAEPPRDGWEPVPLPDSWRKRRPDASGLAWYRVDFVLPALPAEPLALYLPRLAVAGEISLNGALLNARLRDERPEGREVQYLDAPLYFVLPSTAFLVGRNELLVRMLGDQDMRSGLSAPRLGPVPVMAAMLAPQRLLSTAMPYALVILMLSAMALACAYAYRRKQYAGIQVTLALGAVSLALDLIPELPLSRGDRYAVRAVVFAAMVWLLCLAAYRLSAVRKRHLPWVIHLVSLAVMLASAATIVLGTASDKVWLYATPFYPLIAYVLALLLETAWLQRSMRLGLLVGVAVIWTAAVLHSNMLPFGWLPWDSFRYNTAAAVPLCAMLVLVLAERFVQDREEAVRNHRAAVGTERARILQDMHDGMGAQLITAKRLALREEVDRKELALVIDESLQDLRLIIDSLDVAEGDVLPLLGNLRFRLAPRLAALGIHLGWHAEAVPPLAGLNATGALSILRIVQESINNALKHARPTHLHIEIAAEGKGLCIQVRDDGQGFKAGQREAGQPNAGRGLAGMRLRAQRLGASLSVDSEAGKGTRVTLRVPPQLDGA</sequence>
<feature type="transmembrane region" description="Helical" evidence="3">
    <location>
        <begin position="184"/>
        <end position="205"/>
    </location>
</feature>
<dbReference type="PANTHER" id="PTHR24421:SF58">
    <property type="entry name" value="SIGNAL TRANSDUCTION HISTIDINE-PROTEIN KINASE_PHOSPHATASE UHPB"/>
    <property type="match status" value="1"/>
</dbReference>
<gene>
    <name evidence="5" type="ORF">ANDO1_3098</name>
    <name evidence="6" type="ORF">ANDO2_2961</name>
</gene>
<protein>
    <submittedName>
        <fullName evidence="5">Probable two-component sensor histidine kinase</fullName>
    </submittedName>
</protein>